<reference evidence="9 10" key="1">
    <citation type="submission" date="2023-04" db="EMBL/GenBank/DDBJ databases">
        <title>Antarctic isolates genomes.</title>
        <authorList>
            <person name="Dimov S.G."/>
        </authorList>
    </citation>
    <scope>NUCLEOTIDE SEQUENCE [LARGE SCALE GENOMIC DNA]</scope>
    <source>
        <strain evidence="9 10">AL19</strain>
    </source>
</reference>
<dbReference type="Pfam" id="PF01545">
    <property type="entry name" value="Cation_efflux"/>
    <property type="match status" value="1"/>
</dbReference>
<dbReference type="PANTHER" id="PTHR13414">
    <property type="entry name" value="HUEL-CATION TRANSPORTER"/>
    <property type="match status" value="1"/>
</dbReference>
<keyword evidence="5 6" id="KW-0472">Membrane</keyword>
<dbReference type="Gene3D" id="1.20.1510.10">
    <property type="entry name" value="Cation efflux protein transmembrane domain"/>
    <property type="match status" value="1"/>
</dbReference>
<evidence type="ECO:0000256" key="6">
    <source>
        <dbReference type="SAM" id="Phobius"/>
    </source>
</evidence>
<evidence type="ECO:0000313" key="10">
    <source>
        <dbReference type="Proteomes" id="UP001243286"/>
    </source>
</evidence>
<dbReference type="InterPro" id="IPR027469">
    <property type="entry name" value="Cation_efflux_TMD_sf"/>
</dbReference>
<evidence type="ECO:0000256" key="1">
    <source>
        <dbReference type="ARBA" id="ARBA00004141"/>
    </source>
</evidence>
<evidence type="ECO:0000259" key="8">
    <source>
        <dbReference type="Pfam" id="PF16916"/>
    </source>
</evidence>
<evidence type="ECO:0000256" key="4">
    <source>
        <dbReference type="ARBA" id="ARBA00022989"/>
    </source>
</evidence>
<dbReference type="NCBIfam" id="TIGR01297">
    <property type="entry name" value="CDF"/>
    <property type="match status" value="1"/>
</dbReference>
<keyword evidence="4 6" id="KW-1133">Transmembrane helix</keyword>
<dbReference type="Pfam" id="PF16916">
    <property type="entry name" value="ZT_dimer"/>
    <property type="match status" value="1"/>
</dbReference>
<feature type="transmembrane region" description="Helical" evidence="6">
    <location>
        <begin position="204"/>
        <end position="222"/>
    </location>
</feature>
<dbReference type="RefSeq" id="WP_282355744.1">
    <property type="nucleotide sequence ID" value="NZ_JASBQV010000008.1"/>
</dbReference>
<feature type="transmembrane region" description="Helical" evidence="6">
    <location>
        <begin position="76"/>
        <end position="96"/>
    </location>
</feature>
<feature type="domain" description="Cation efflux protein cytoplasmic" evidence="8">
    <location>
        <begin position="241"/>
        <end position="304"/>
    </location>
</feature>
<dbReference type="Proteomes" id="UP001243286">
    <property type="component" value="Unassembled WGS sequence"/>
</dbReference>
<evidence type="ECO:0000256" key="5">
    <source>
        <dbReference type="ARBA" id="ARBA00023136"/>
    </source>
</evidence>
<protein>
    <submittedName>
        <fullName evidence="9">Cation diffusion facilitator family transporter</fullName>
    </submittedName>
</protein>
<proteinExistence type="predicted"/>
<evidence type="ECO:0000256" key="3">
    <source>
        <dbReference type="ARBA" id="ARBA00022692"/>
    </source>
</evidence>
<dbReference type="SUPFAM" id="SSF161111">
    <property type="entry name" value="Cation efflux protein transmembrane domain-like"/>
    <property type="match status" value="1"/>
</dbReference>
<keyword evidence="2" id="KW-0813">Transport</keyword>
<feature type="transmembrane region" description="Helical" evidence="6">
    <location>
        <begin position="171"/>
        <end position="192"/>
    </location>
</feature>
<sequence>MGEFITLLKRGNRSALTAAIVNTVIAIIKAVAYVLTGNVAMFAEMMHTIGDAANQFFVFIGSALSKKAPTKRFPNGFGRLVNLVLLGAILFVGIMAYETIHEGIAHIIEPTESTGFWITLSVLFVGVVLESGVFYKAMQEIAHDARLTTKGPKLILDSFRALKQAKPATRLVFLEDLVATAGGLVAMIAVIISHLTPFHQAEGVASIIIGLMMFYVVGNVFLQNAAGALGEADEKMSARLGGLILQDADVRDISKLEVIKEGDHFHVEVEIEVDPSLTIAEADDIKDRLELQIRLQQGITDVTIGFDEDDKIQQYISATNETP</sequence>
<dbReference type="SUPFAM" id="SSF160240">
    <property type="entry name" value="Cation efflux protein cytoplasmic domain-like"/>
    <property type="match status" value="1"/>
</dbReference>
<accession>A0ABT6R1H9</accession>
<organism evidence="9 10">
    <name type="scientific">Exiguobacterium antarcticum</name>
    <dbReference type="NCBI Taxonomy" id="132920"/>
    <lineage>
        <taxon>Bacteria</taxon>
        <taxon>Bacillati</taxon>
        <taxon>Bacillota</taxon>
        <taxon>Bacilli</taxon>
        <taxon>Bacillales</taxon>
        <taxon>Bacillales Family XII. Incertae Sedis</taxon>
        <taxon>Exiguobacterium</taxon>
    </lineage>
</organism>
<feature type="transmembrane region" description="Helical" evidence="6">
    <location>
        <begin position="15"/>
        <end position="35"/>
    </location>
</feature>
<dbReference type="InterPro" id="IPR040177">
    <property type="entry name" value="SLC30A9"/>
</dbReference>
<evidence type="ECO:0000259" key="7">
    <source>
        <dbReference type="Pfam" id="PF01545"/>
    </source>
</evidence>
<gene>
    <name evidence="9" type="ORF">QK289_07190</name>
</gene>
<dbReference type="InterPro" id="IPR002524">
    <property type="entry name" value="Cation_efflux"/>
</dbReference>
<evidence type="ECO:0000256" key="2">
    <source>
        <dbReference type="ARBA" id="ARBA00022448"/>
    </source>
</evidence>
<dbReference type="PANTHER" id="PTHR13414:SF9">
    <property type="entry name" value="PROTON-COUPLED ZINC ANTIPORTER SLC30A9, MITOCHONDRIAL"/>
    <property type="match status" value="1"/>
</dbReference>
<keyword evidence="3 6" id="KW-0812">Transmembrane</keyword>
<evidence type="ECO:0000313" key="9">
    <source>
        <dbReference type="EMBL" id="MDI3234789.1"/>
    </source>
</evidence>
<dbReference type="EMBL" id="JASBQV010000008">
    <property type="protein sequence ID" value="MDI3234789.1"/>
    <property type="molecule type" value="Genomic_DNA"/>
</dbReference>
<feature type="transmembrane region" description="Helical" evidence="6">
    <location>
        <begin position="116"/>
        <end position="135"/>
    </location>
</feature>
<keyword evidence="10" id="KW-1185">Reference proteome</keyword>
<dbReference type="InterPro" id="IPR027470">
    <property type="entry name" value="Cation_efflux_CTD"/>
</dbReference>
<name>A0ABT6R1H9_9BACL</name>
<comment type="subcellular location">
    <subcellularLocation>
        <location evidence="1">Membrane</location>
        <topology evidence="1">Multi-pass membrane protein</topology>
    </subcellularLocation>
</comment>
<comment type="caution">
    <text evidence="9">The sequence shown here is derived from an EMBL/GenBank/DDBJ whole genome shotgun (WGS) entry which is preliminary data.</text>
</comment>
<dbReference type="InterPro" id="IPR036837">
    <property type="entry name" value="Cation_efflux_CTD_sf"/>
</dbReference>
<dbReference type="InterPro" id="IPR058533">
    <property type="entry name" value="Cation_efflux_TM"/>
</dbReference>
<dbReference type="Gene3D" id="3.30.70.1350">
    <property type="entry name" value="Cation efflux protein, cytoplasmic domain"/>
    <property type="match status" value="1"/>
</dbReference>
<feature type="domain" description="Cation efflux protein transmembrane" evidence="7">
    <location>
        <begin position="16"/>
        <end position="224"/>
    </location>
</feature>